<dbReference type="EMBL" id="AP028679">
    <property type="protein sequence ID" value="BEQ13209.1"/>
    <property type="molecule type" value="Genomic_DNA"/>
</dbReference>
<gene>
    <name evidence="1" type="ORF">FAK_02750</name>
</gene>
<reference evidence="2" key="1">
    <citation type="journal article" date="2023" name="Arch. Microbiol.">
        <title>Desulfoferula mesophilus gen. nov. sp. nov., a mesophilic sulfate-reducing bacterium isolated from a brackish lake sediment.</title>
        <authorList>
            <person name="Watanabe T."/>
            <person name="Yabe T."/>
            <person name="Tsuji J.M."/>
            <person name="Fukui M."/>
        </authorList>
    </citation>
    <scope>NUCLEOTIDE SEQUENCE [LARGE SCALE GENOMIC DNA]</scope>
    <source>
        <strain evidence="2">12FAK</strain>
    </source>
</reference>
<accession>A0AAU9EIV1</accession>
<sequence>MVDALWLSATWVERLRRELGLAGMHQVWGDRPAWYVWTSDAPGAYGLELLHAEGEGGLVRGLLGIKYYPSPSEDLRAAFSQEERDTVAGVRFDPSGTPAFEARDEIPAHLFQVGALEIVGDLERNWCGFSLAALSACRKVGPDGGLLRRPPGWRLSHVLFAKLLGLHAYASKHTPVLAAFSQEPGLELAPAPGGCDEARPCALNQAYGLGVLFGPEPGNLPLSREAWLELLPEVSPGGHRWEKAFACRHYHPWEAAVDGRPALDPQWWRLAQVGYTSELASACGCAHC</sequence>
<organism evidence="1 2">
    <name type="scientific">Desulfoferula mesophila</name>
    <dbReference type="NCBI Taxonomy" id="3058419"/>
    <lineage>
        <taxon>Bacteria</taxon>
        <taxon>Pseudomonadati</taxon>
        <taxon>Thermodesulfobacteriota</taxon>
        <taxon>Desulfarculia</taxon>
        <taxon>Desulfarculales</taxon>
        <taxon>Desulfarculaceae</taxon>
        <taxon>Desulfoferula</taxon>
    </lineage>
</organism>
<proteinExistence type="predicted"/>
<dbReference type="KEGG" id="dmp:FAK_02750"/>
<evidence type="ECO:0000313" key="1">
    <source>
        <dbReference type="EMBL" id="BEQ13209.1"/>
    </source>
</evidence>
<protein>
    <submittedName>
        <fullName evidence="1">Uncharacterized protein</fullName>
    </submittedName>
</protein>
<keyword evidence="2" id="KW-1185">Reference proteome</keyword>
<name>A0AAU9EIV1_9BACT</name>
<dbReference type="AlphaFoldDB" id="A0AAU9EIV1"/>
<evidence type="ECO:0000313" key="2">
    <source>
        <dbReference type="Proteomes" id="UP001366166"/>
    </source>
</evidence>
<dbReference type="Proteomes" id="UP001366166">
    <property type="component" value="Chromosome"/>
</dbReference>